<dbReference type="PRINTS" id="PR00077">
    <property type="entry name" value="GPDHDRGNASE"/>
</dbReference>
<keyword evidence="7" id="KW-0521">NADP</keyword>
<feature type="domain" description="Glycerol-3-phosphate dehydrogenase NAD-dependent C-terminal" evidence="11">
    <location>
        <begin position="196"/>
        <end position="336"/>
    </location>
</feature>
<dbReference type="PANTHER" id="PTHR11728:SF1">
    <property type="entry name" value="GLYCEROL-3-PHOSPHATE DEHYDROGENASE [NAD(+)] 2, CHLOROPLASTIC"/>
    <property type="match status" value="1"/>
</dbReference>
<feature type="binding site" evidence="7">
    <location>
        <position position="271"/>
    </location>
    <ligand>
        <name>NADPH</name>
        <dbReference type="ChEBI" id="CHEBI:57783"/>
    </ligand>
</feature>
<dbReference type="SUPFAM" id="SSF51735">
    <property type="entry name" value="NAD(P)-binding Rossmann-fold domains"/>
    <property type="match status" value="1"/>
</dbReference>
<keyword evidence="6 7" id="KW-1208">Phospholipid metabolism</keyword>
<evidence type="ECO:0000256" key="7">
    <source>
        <dbReference type="HAMAP-Rule" id="MF_00394"/>
    </source>
</evidence>
<feature type="binding site" evidence="7">
    <location>
        <position position="18"/>
    </location>
    <ligand>
        <name>NADPH</name>
        <dbReference type="ChEBI" id="CHEBI:57783"/>
    </ligand>
</feature>
<dbReference type="RefSeq" id="WP_346750515.1">
    <property type="nucleotide sequence ID" value="NZ_JAUJEA010000001.1"/>
</dbReference>
<feature type="binding site" evidence="7">
    <location>
        <position position="272"/>
    </location>
    <ligand>
        <name>sn-glycerol 3-phosphate</name>
        <dbReference type="ChEBI" id="CHEBI:57597"/>
    </ligand>
</feature>
<feature type="binding site" evidence="7">
    <location>
        <position position="156"/>
    </location>
    <ligand>
        <name>NADPH</name>
        <dbReference type="ChEBI" id="CHEBI:57783"/>
    </ligand>
</feature>
<evidence type="ECO:0000256" key="8">
    <source>
        <dbReference type="RuleBase" id="RU000437"/>
    </source>
</evidence>
<sequence>MDSKNTSKPVGVIGAGSFGTAIANILAENSDVVLFARKQEAIDEMHNLRISNGQTLHHKVTPSNDLEYVASNCDIIFPIVPSSNFREAIKDLSPFLHPYHILIHGTKGMDISLPNNSSIEDDDLILNRENVRTMSEIIRDESVVVRVGCLAGPNLAKELADNQPAATVVASHFDEVIEEGKRLLRNDRFQVYGNSDLIGVELCGVLKNIIAIASGALSGMGLGENARALLVSRGMVEMIYLGRALGGNIESFIGLAGVGDLVATCSSTLSRNFTVGSRLAKGEKLEEIMRSMEETAEGINTTRIVKKLADNYKVRAPITQMLHKVLFEDLTVEDALQYLMKYPLNVDIDFL</sequence>
<evidence type="ECO:0000256" key="9">
    <source>
        <dbReference type="RuleBase" id="RU000439"/>
    </source>
</evidence>
<evidence type="ECO:0000256" key="3">
    <source>
        <dbReference type="ARBA" id="ARBA00023002"/>
    </source>
</evidence>
<dbReference type="InterPro" id="IPR013328">
    <property type="entry name" value="6PGD_dom2"/>
</dbReference>
<protein>
    <recommendedName>
        <fullName evidence="7">Glycerol-3-phosphate dehydrogenase [NAD(P)+]</fullName>
        <ecNumber evidence="7">1.1.1.94</ecNumber>
    </recommendedName>
    <alternativeName>
        <fullName evidence="7">NAD(P)(+)-dependent glycerol-3-phosphate dehydrogenase</fullName>
    </alternativeName>
    <alternativeName>
        <fullName evidence="7">NAD(P)H-dependent dihydroxyacetone-phosphate reductase</fullName>
    </alternativeName>
</protein>
<feature type="domain" description="Glycerol-3-phosphate dehydrogenase NAD-dependent N-terminal" evidence="10">
    <location>
        <begin position="10"/>
        <end position="172"/>
    </location>
</feature>
<dbReference type="InterPro" id="IPR008927">
    <property type="entry name" value="6-PGluconate_DH-like_C_sf"/>
</dbReference>
<comment type="catalytic activity">
    <reaction evidence="7 9">
        <text>sn-glycerol 3-phosphate + NADP(+) = dihydroxyacetone phosphate + NADPH + H(+)</text>
        <dbReference type="Rhea" id="RHEA:11096"/>
        <dbReference type="ChEBI" id="CHEBI:15378"/>
        <dbReference type="ChEBI" id="CHEBI:57597"/>
        <dbReference type="ChEBI" id="CHEBI:57642"/>
        <dbReference type="ChEBI" id="CHEBI:57783"/>
        <dbReference type="ChEBI" id="CHEBI:58349"/>
        <dbReference type="EC" id="1.1.1.94"/>
    </reaction>
</comment>
<feature type="binding site" evidence="7">
    <location>
        <position position="107"/>
    </location>
    <ligand>
        <name>sn-glycerol 3-phosphate</name>
        <dbReference type="ChEBI" id="CHEBI:57597"/>
    </ligand>
</feature>
<evidence type="ECO:0000256" key="5">
    <source>
        <dbReference type="ARBA" id="ARBA00023209"/>
    </source>
</evidence>
<accession>A0ABT8KKB3</accession>
<dbReference type="Gene3D" id="1.10.1040.10">
    <property type="entry name" value="N-(1-d-carboxylethyl)-l-norvaline Dehydrogenase, domain 2"/>
    <property type="match status" value="1"/>
</dbReference>
<evidence type="ECO:0000256" key="2">
    <source>
        <dbReference type="ARBA" id="ARBA00022516"/>
    </source>
</evidence>
<dbReference type="Pfam" id="PF07479">
    <property type="entry name" value="NAD_Gly3P_dh_C"/>
    <property type="match status" value="1"/>
</dbReference>
<dbReference type="PROSITE" id="PS00957">
    <property type="entry name" value="NAD_G3PDH"/>
    <property type="match status" value="1"/>
</dbReference>
<evidence type="ECO:0000313" key="12">
    <source>
        <dbReference type="EMBL" id="MDN5200492.1"/>
    </source>
</evidence>
<dbReference type="NCBIfam" id="NF000940">
    <property type="entry name" value="PRK00094.1-2"/>
    <property type="match status" value="1"/>
</dbReference>
<keyword evidence="3 7" id="KW-0560">Oxidoreductase</keyword>
<keyword evidence="7" id="KW-0963">Cytoplasm</keyword>
<dbReference type="Pfam" id="PF01210">
    <property type="entry name" value="NAD_Gly3P_dh_N"/>
    <property type="match status" value="1"/>
</dbReference>
<comment type="pathway">
    <text evidence="7">Membrane lipid metabolism; glycerophospholipid metabolism.</text>
</comment>
<comment type="caution">
    <text evidence="7">Lacks conserved residue(s) required for the propagation of feature annotation.</text>
</comment>
<evidence type="ECO:0000256" key="4">
    <source>
        <dbReference type="ARBA" id="ARBA00023098"/>
    </source>
</evidence>
<dbReference type="GO" id="GO:0047952">
    <property type="term" value="F:glycerol-3-phosphate dehydrogenase [NAD(P)+] activity"/>
    <property type="evidence" value="ECO:0007669"/>
    <property type="project" value="UniProtKB-EC"/>
</dbReference>
<feature type="binding site" evidence="7">
    <location>
        <position position="107"/>
    </location>
    <ligand>
        <name>NADPH</name>
        <dbReference type="ChEBI" id="CHEBI:57783"/>
    </ligand>
</feature>
<keyword evidence="4 7" id="KW-0443">Lipid metabolism</keyword>
<gene>
    <name evidence="7" type="primary">gpsA</name>
    <name evidence="12" type="ORF">QQ008_03945</name>
</gene>
<name>A0ABT8KKB3_9BACT</name>
<dbReference type="InterPro" id="IPR006168">
    <property type="entry name" value="G3P_DH_NAD-dep"/>
</dbReference>
<dbReference type="NCBIfam" id="NF000942">
    <property type="entry name" value="PRK00094.1-4"/>
    <property type="match status" value="1"/>
</dbReference>
<evidence type="ECO:0000256" key="1">
    <source>
        <dbReference type="ARBA" id="ARBA00011009"/>
    </source>
</evidence>
<feature type="binding site" evidence="7">
    <location>
        <position position="260"/>
    </location>
    <ligand>
        <name>sn-glycerol 3-phosphate</name>
        <dbReference type="ChEBI" id="CHEBI:57597"/>
    </ligand>
</feature>
<dbReference type="Gene3D" id="3.40.50.720">
    <property type="entry name" value="NAD(P)-binding Rossmann-like Domain"/>
    <property type="match status" value="1"/>
</dbReference>
<proteinExistence type="inferred from homology"/>
<feature type="binding site" evidence="7">
    <location>
        <position position="271"/>
    </location>
    <ligand>
        <name>sn-glycerol 3-phosphate</name>
        <dbReference type="ChEBI" id="CHEBI:57597"/>
    </ligand>
</feature>
<comment type="caution">
    <text evidence="12">The sequence shown here is derived from an EMBL/GenBank/DDBJ whole genome shotgun (WGS) entry which is preliminary data.</text>
</comment>
<feature type="binding site" evidence="7">
    <location>
        <position position="152"/>
    </location>
    <ligand>
        <name>sn-glycerol 3-phosphate</name>
        <dbReference type="ChEBI" id="CHEBI:57597"/>
    </ligand>
</feature>
<comment type="subcellular location">
    <subcellularLocation>
        <location evidence="7">Cytoplasm</location>
    </subcellularLocation>
</comment>
<keyword evidence="7" id="KW-0547">Nucleotide-binding</keyword>
<dbReference type="PIRSF" id="PIRSF000114">
    <property type="entry name" value="Glycerol-3-P_dh"/>
    <property type="match status" value="1"/>
</dbReference>
<dbReference type="HAMAP" id="MF_00394">
    <property type="entry name" value="NAD_Glyc3P_dehydrog"/>
    <property type="match status" value="1"/>
</dbReference>
<feature type="binding site" evidence="7">
    <location>
        <position position="17"/>
    </location>
    <ligand>
        <name>NADPH</name>
        <dbReference type="ChEBI" id="CHEBI:57783"/>
    </ligand>
</feature>
<feature type="binding site" evidence="7">
    <location>
        <position position="207"/>
    </location>
    <ligand>
        <name>sn-glycerol 3-phosphate</name>
        <dbReference type="ChEBI" id="CHEBI:57597"/>
    </ligand>
</feature>
<keyword evidence="5 7" id="KW-0594">Phospholipid biosynthesis</keyword>
<keyword evidence="2 7" id="KW-0444">Lipid biosynthesis</keyword>
<evidence type="ECO:0000259" key="11">
    <source>
        <dbReference type="Pfam" id="PF07479"/>
    </source>
</evidence>
<dbReference type="EMBL" id="JAUJEA010000001">
    <property type="protein sequence ID" value="MDN5200492.1"/>
    <property type="molecule type" value="Genomic_DNA"/>
</dbReference>
<evidence type="ECO:0000313" key="13">
    <source>
        <dbReference type="Proteomes" id="UP001172082"/>
    </source>
</evidence>
<organism evidence="12 13">
    <name type="scientific">Splendidivirga corallicola</name>
    <dbReference type="NCBI Taxonomy" id="3051826"/>
    <lineage>
        <taxon>Bacteria</taxon>
        <taxon>Pseudomonadati</taxon>
        <taxon>Bacteroidota</taxon>
        <taxon>Cytophagia</taxon>
        <taxon>Cytophagales</taxon>
        <taxon>Splendidivirgaceae</taxon>
        <taxon>Splendidivirga</taxon>
    </lineage>
</organism>
<feature type="binding site" evidence="7">
    <location>
        <position position="297"/>
    </location>
    <ligand>
        <name>NADPH</name>
        <dbReference type="ChEBI" id="CHEBI:57783"/>
    </ligand>
</feature>
<dbReference type="Proteomes" id="UP001172082">
    <property type="component" value="Unassembled WGS sequence"/>
</dbReference>
<feature type="binding site" evidence="7">
    <location>
        <position position="37"/>
    </location>
    <ligand>
        <name>NADPH</name>
        <dbReference type="ChEBI" id="CHEBI:57783"/>
    </ligand>
</feature>
<dbReference type="InterPro" id="IPR006109">
    <property type="entry name" value="G3P_DH_NAD-dep_C"/>
</dbReference>
<feature type="binding site" evidence="7">
    <location>
        <position position="38"/>
    </location>
    <ligand>
        <name>NADPH</name>
        <dbReference type="ChEBI" id="CHEBI:57783"/>
    </ligand>
</feature>
<comment type="similarity">
    <text evidence="1 7 8">Belongs to the NAD-dependent glycerol-3-phosphate dehydrogenase family.</text>
</comment>
<reference evidence="12" key="1">
    <citation type="submission" date="2023-06" db="EMBL/GenBank/DDBJ databases">
        <title>Genomic of Parafulvivirga corallium.</title>
        <authorList>
            <person name="Wang G."/>
        </authorList>
    </citation>
    <scope>NUCLEOTIDE SEQUENCE</scope>
    <source>
        <strain evidence="12">BMA10</strain>
    </source>
</reference>
<keyword evidence="7 8" id="KW-0520">NAD</keyword>
<dbReference type="PANTHER" id="PTHR11728">
    <property type="entry name" value="GLYCEROL-3-PHOSPHATE DEHYDROGENASE"/>
    <property type="match status" value="1"/>
</dbReference>
<comment type="catalytic activity">
    <reaction evidence="7">
        <text>sn-glycerol 3-phosphate + NAD(+) = dihydroxyacetone phosphate + NADH + H(+)</text>
        <dbReference type="Rhea" id="RHEA:11092"/>
        <dbReference type="ChEBI" id="CHEBI:15378"/>
        <dbReference type="ChEBI" id="CHEBI:57540"/>
        <dbReference type="ChEBI" id="CHEBI:57597"/>
        <dbReference type="ChEBI" id="CHEBI:57642"/>
        <dbReference type="ChEBI" id="CHEBI:57945"/>
        <dbReference type="EC" id="1.1.1.94"/>
    </reaction>
</comment>
<dbReference type="InterPro" id="IPR011128">
    <property type="entry name" value="G3P_DH_NAD-dep_N"/>
</dbReference>
<comment type="function">
    <text evidence="7">Catalyzes the reduction of the glycolytic intermediate dihydroxyacetone phosphate (DHAP) to sn-glycerol 3-phosphate (G3P), the key precursor for phospholipid synthesis.</text>
</comment>
<dbReference type="EC" id="1.1.1.94" evidence="7"/>
<feature type="active site" description="Proton acceptor" evidence="7">
    <location>
        <position position="207"/>
    </location>
</feature>
<dbReference type="InterPro" id="IPR036291">
    <property type="entry name" value="NAD(P)-bd_dom_sf"/>
</dbReference>
<evidence type="ECO:0000259" key="10">
    <source>
        <dbReference type="Pfam" id="PF01210"/>
    </source>
</evidence>
<feature type="binding site" evidence="7">
    <location>
        <position position="270"/>
    </location>
    <ligand>
        <name>sn-glycerol 3-phosphate</name>
        <dbReference type="ChEBI" id="CHEBI:57597"/>
    </ligand>
</feature>
<evidence type="ECO:0000256" key="6">
    <source>
        <dbReference type="ARBA" id="ARBA00023264"/>
    </source>
</evidence>
<keyword evidence="13" id="KW-1185">Reference proteome</keyword>
<dbReference type="SUPFAM" id="SSF48179">
    <property type="entry name" value="6-phosphogluconate dehydrogenase C-terminal domain-like"/>
    <property type="match status" value="1"/>
</dbReference>